<protein>
    <submittedName>
        <fullName evidence="7">DMT family transporter</fullName>
    </submittedName>
</protein>
<dbReference type="GO" id="GO:0016020">
    <property type="term" value="C:membrane"/>
    <property type="evidence" value="ECO:0007669"/>
    <property type="project" value="UniProtKB-SubCell"/>
</dbReference>
<dbReference type="RefSeq" id="WP_128199037.1">
    <property type="nucleotide sequence ID" value="NZ_SACT01000004.1"/>
</dbReference>
<gene>
    <name evidence="7" type="ORF">ENE75_14560</name>
</gene>
<evidence type="ECO:0000256" key="1">
    <source>
        <dbReference type="ARBA" id="ARBA00004141"/>
    </source>
</evidence>
<dbReference type="OrthoDB" id="9810556at2"/>
<dbReference type="InterPro" id="IPR037185">
    <property type="entry name" value="EmrE-like"/>
</dbReference>
<evidence type="ECO:0000256" key="2">
    <source>
        <dbReference type="ARBA" id="ARBA00022692"/>
    </source>
</evidence>
<feature type="domain" description="EamA" evidence="6">
    <location>
        <begin position="9"/>
        <end position="135"/>
    </location>
</feature>
<comment type="subcellular location">
    <subcellularLocation>
        <location evidence="1">Membrane</location>
        <topology evidence="1">Multi-pass membrane protein</topology>
    </subcellularLocation>
</comment>
<feature type="transmembrane region" description="Helical" evidence="5">
    <location>
        <begin position="244"/>
        <end position="263"/>
    </location>
</feature>
<sequence>MRPRDAVELLLLAAIWGASFLFMRMAAPEFGAVALVAVRVGLAAAVLLPLLAWQGQLGALRRHAGPIAVVGLLNSALPFVLFTLAALAINAGLSAIFNATTPLWTALVAWAWLHDRPAPARALGLALGFAGVLALAAGKASLQPGEHGISPALAIAACIGAALCYGVAANFAKRRLTGVPPMALAAGSQLSAALIVAGPAWWWWPTTTPSAGAWTAAALLAVVCSGVAYVLYFRLIARIGPAGASSVTFLIPLFAVAWGWVVLGEPLTWGMAAGGAVILLGTAIATGLLRWPRGGHLAPPRR</sequence>
<keyword evidence="2 5" id="KW-0812">Transmembrane</keyword>
<feature type="transmembrane region" description="Helical" evidence="5">
    <location>
        <begin position="183"/>
        <end position="204"/>
    </location>
</feature>
<evidence type="ECO:0000256" key="3">
    <source>
        <dbReference type="ARBA" id="ARBA00022989"/>
    </source>
</evidence>
<feature type="transmembrane region" description="Helical" evidence="5">
    <location>
        <begin position="149"/>
        <end position="171"/>
    </location>
</feature>
<dbReference type="PANTHER" id="PTHR32322:SF9">
    <property type="entry name" value="AMINO-ACID METABOLITE EFFLUX PUMP-RELATED"/>
    <property type="match status" value="1"/>
</dbReference>
<evidence type="ECO:0000313" key="8">
    <source>
        <dbReference type="Proteomes" id="UP000288178"/>
    </source>
</evidence>
<dbReference type="InterPro" id="IPR050638">
    <property type="entry name" value="AA-Vitamin_Transporters"/>
</dbReference>
<dbReference type="PANTHER" id="PTHR32322">
    <property type="entry name" value="INNER MEMBRANE TRANSPORTER"/>
    <property type="match status" value="1"/>
</dbReference>
<comment type="caution">
    <text evidence="7">The sequence shown here is derived from an EMBL/GenBank/DDBJ whole genome shotgun (WGS) entry which is preliminary data.</text>
</comment>
<keyword evidence="3 5" id="KW-1133">Transmembrane helix</keyword>
<dbReference type="Proteomes" id="UP000288178">
    <property type="component" value="Unassembled WGS sequence"/>
</dbReference>
<organism evidence="7 8">
    <name type="scientific">Rubrivivax albus</name>
    <dbReference type="NCBI Taxonomy" id="2499835"/>
    <lineage>
        <taxon>Bacteria</taxon>
        <taxon>Pseudomonadati</taxon>
        <taxon>Pseudomonadota</taxon>
        <taxon>Betaproteobacteria</taxon>
        <taxon>Burkholderiales</taxon>
        <taxon>Sphaerotilaceae</taxon>
        <taxon>Rubrivivax</taxon>
    </lineage>
</organism>
<proteinExistence type="predicted"/>
<feature type="transmembrane region" description="Helical" evidence="5">
    <location>
        <begin position="269"/>
        <end position="291"/>
    </location>
</feature>
<dbReference type="SUPFAM" id="SSF103481">
    <property type="entry name" value="Multidrug resistance efflux transporter EmrE"/>
    <property type="match status" value="2"/>
</dbReference>
<feature type="transmembrane region" description="Helical" evidence="5">
    <location>
        <begin position="210"/>
        <end position="232"/>
    </location>
</feature>
<feature type="domain" description="EamA" evidence="6">
    <location>
        <begin position="154"/>
        <end position="285"/>
    </location>
</feature>
<feature type="transmembrane region" description="Helical" evidence="5">
    <location>
        <begin position="32"/>
        <end position="53"/>
    </location>
</feature>
<dbReference type="EMBL" id="SACT01000004">
    <property type="protein sequence ID" value="RVT51011.1"/>
    <property type="molecule type" value="Genomic_DNA"/>
</dbReference>
<keyword evidence="4 5" id="KW-0472">Membrane</keyword>
<dbReference type="Pfam" id="PF00892">
    <property type="entry name" value="EamA"/>
    <property type="match status" value="2"/>
</dbReference>
<accession>A0A3S2U8D4</accession>
<reference evidence="7 8" key="1">
    <citation type="submission" date="2019-01" db="EMBL/GenBank/DDBJ databases">
        <authorList>
            <person name="Chen W.-M."/>
        </authorList>
    </citation>
    <scope>NUCLEOTIDE SEQUENCE [LARGE SCALE GENOMIC DNA]</scope>
    <source>
        <strain evidence="7 8">ICH-3</strain>
    </source>
</reference>
<dbReference type="AlphaFoldDB" id="A0A3S2U8D4"/>
<dbReference type="InterPro" id="IPR000620">
    <property type="entry name" value="EamA_dom"/>
</dbReference>
<evidence type="ECO:0000313" key="7">
    <source>
        <dbReference type="EMBL" id="RVT51011.1"/>
    </source>
</evidence>
<evidence type="ECO:0000256" key="4">
    <source>
        <dbReference type="ARBA" id="ARBA00023136"/>
    </source>
</evidence>
<feature type="transmembrane region" description="Helical" evidence="5">
    <location>
        <begin position="95"/>
        <end position="113"/>
    </location>
</feature>
<name>A0A3S2U8D4_9BURK</name>
<evidence type="ECO:0000259" key="6">
    <source>
        <dbReference type="Pfam" id="PF00892"/>
    </source>
</evidence>
<feature type="transmembrane region" description="Helical" evidence="5">
    <location>
        <begin position="65"/>
        <end position="89"/>
    </location>
</feature>
<keyword evidence="8" id="KW-1185">Reference proteome</keyword>
<feature type="transmembrane region" description="Helical" evidence="5">
    <location>
        <begin position="120"/>
        <end position="137"/>
    </location>
</feature>
<feature type="transmembrane region" description="Helical" evidence="5">
    <location>
        <begin position="7"/>
        <end position="26"/>
    </location>
</feature>
<evidence type="ECO:0000256" key="5">
    <source>
        <dbReference type="SAM" id="Phobius"/>
    </source>
</evidence>